<dbReference type="Pfam" id="PF08287">
    <property type="entry name" value="DASH_Spc19"/>
    <property type="match status" value="1"/>
</dbReference>
<dbReference type="RefSeq" id="XP_019017728.1">
    <property type="nucleotide sequence ID" value="XM_019164269.1"/>
</dbReference>
<proteinExistence type="predicted"/>
<organism evidence="1 2">
    <name type="scientific">Pichia membranifaciens NRRL Y-2026</name>
    <dbReference type="NCBI Taxonomy" id="763406"/>
    <lineage>
        <taxon>Eukaryota</taxon>
        <taxon>Fungi</taxon>
        <taxon>Dikarya</taxon>
        <taxon>Ascomycota</taxon>
        <taxon>Saccharomycotina</taxon>
        <taxon>Pichiomycetes</taxon>
        <taxon>Pichiales</taxon>
        <taxon>Pichiaceae</taxon>
        <taxon>Pichia</taxon>
    </lineage>
</organism>
<gene>
    <name evidence="1" type="ORF">PICMEDRAFT_72671</name>
</gene>
<sequence>MERLDESVRLLNGTLASLEEAVETLHIQTKDVSGLQQTLHTRPLFDVLPERIVLQRPLRIQKVVKPLIEKDSATLAGLLSKYKKKRLILEQQSKIAKLKLETLNG</sequence>
<name>A0A1E3NKD2_9ASCO</name>
<dbReference type="GeneID" id="30180956"/>
<reference evidence="1 2" key="1">
    <citation type="journal article" date="2016" name="Proc. Natl. Acad. Sci. U.S.A.">
        <title>Comparative genomics of biotechnologically important yeasts.</title>
        <authorList>
            <person name="Riley R."/>
            <person name="Haridas S."/>
            <person name="Wolfe K.H."/>
            <person name="Lopes M.R."/>
            <person name="Hittinger C.T."/>
            <person name="Goeker M."/>
            <person name="Salamov A.A."/>
            <person name="Wisecaver J.H."/>
            <person name="Long T.M."/>
            <person name="Calvey C.H."/>
            <person name="Aerts A.L."/>
            <person name="Barry K.W."/>
            <person name="Choi C."/>
            <person name="Clum A."/>
            <person name="Coughlan A.Y."/>
            <person name="Deshpande S."/>
            <person name="Douglass A.P."/>
            <person name="Hanson S.J."/>
            <person name="Klenk H.-P."/>
            <person name="LaButti K.M."/>
            <person name="Lapidus A."/>
            <person name="Lindquist E.A."/>
            <person name="Lipzen A.M."/>
            <person name="Meier-Kolthoff J.P."/>
            <person name="Ohm R.A."/>
            <person name="Otillar R.P."/>
            <person name="Pangilinan J.L."/>
            <person name="Peng Y."/>
            <person name="Rokas A."/>
            <person name="Rosa C.A."/>
            <person name="Scheuner C."/>
            <person name="Sibirny A.A."/>
            <person name="Slot J.C."/>
            <person name="Stielow J.B."/>
            <person name="Sun H."/>
            <person name="Kurtzman C.P."/>
            <person name="Blackwell M."/>
            <person name="Grigoriev I.V."/>
            <person name="Jeffries T.W."/>
        </authorList>
    </citation>
    <scope>NUCLEOTIDE SEQUENCE [LARGE SCALE GENOMIC DNA]</scope>
    <source>
        <strain evidence="1 2">NRRL Y-2026</strain>
    </source>
</reference>
<keyword evidence="2" id="KW-1185">Reference proteome</keyword>
<dbReference type="GO" id="GO:0008608">
    <property type="term" value="P:attachment of spindle microtubules to kinetochore"/>
    <property type="evidence" value="ECO:0007669"/>
    <property type="project" value="InterPro"/>
</dbReference>
<dbReference type="AlphaFoldDB" id="A0A1E3NKD2"/>
<dbReference type="GO" id="GO:0005876">
    <property type="term" value="C:spindle microtubule"/>
    <property type="evidence" value="ECO:0007669"/>
    <property type="project" value="InterPro"/>
</dbReference>
<protein>
    <submittedName>
        <fullName evidence="1">Uncharacterized protein</fullName>
    </submittedName>
</protein>
<evidence type="ECO:0000313" key="2">
    <source>
        <dbReference type="Proteomes" id="UP000094455"/>
    </source>
</evidence>
<dbReference type="EMBL" id="KV454003">
    <property type="protein sequence ID" value="ODQ46615.1"/>
    <property type="molecule type" value="Genomic_DNA"/>
</dbReference>
<accession>A0A1E3NKD2</accession>
<dbReference type="GO" id="GO:0042729">
    <property type="term" value="C:DASH complex"/>
    <property type="evidence" value="ECO:0007669"/>
    <property type="project" value="InterPro"/>
</dbReference>
<evidence type="ECO:0000313" key="1">
    <source>
        <dbReference type="EMBL" id="ODQ46615.1"/>
    </source>
</evidence>
<dbReference type="Proteomes" id="UP000094455">
    <property type="component" value="Unassembled WGS sequence"/>
</dbReference>
<dbReference type="InterPro" id="IPR013251">
    <property type="entry name" value="DASH_Spc19"/>
</dbReference>
<dbReference type="OrthoDB" id="66510at2759"/>